<dbReference type="InterPro" id="IPR050266">
    <property type="entry name" value="AB_hydrolase_sf"/>
</dbReference>
<dbReference type="SUPFAM" id="SSF53474">
    <property type="entry name" value="alpha/beta-Hydrolases"/>
    <property type="match status" value="1"/>
</dbReference>
<proteinExistence type="predicted"/>
<dbReference type="Gene3D" id="3.40.50.1820">
    <property type="entry name" value="alpha/beta hydrolase"/>
    <property type="match status" value="1"/>
</dbReference>
<organism evidence="2 3">
    <name type="scientific">Hyphobacterium vulgare</name>
    <dbReference type="NCBI Taxonomy" id="1736751"/>
    <lineage>
        <taxon>Bacteria</taxon>
        <taxon>Pseudomonadati</taxon>
        <taxon>Pseudomonadota</taxon>
        <taxon>Alphaproteobacteria</taxon>
        <taxon>Maricaulales</taxon>
        <taxon>Maricaulaceae</taxon>
        <taxon>Hyphobacterium</taxon>
    </lineage>
</organism>
<dbReference type="InterPro" id="IPR000639">
    <property type="entry name" value="Epox_hydrolase-like"/>
</dbReference>
<sequence>MLKIVLIVMGIMVLAGAIMAFALTRDGKLVTPEGTGTVTTASGTFEAFPLPDYAAEFITDDYLSYLIEVEPGIKIHVLEVGTGRPVYLQHGNPTSGFLWRRVVEHLPTDRYRVIMPTMVGLGFSSKVPASQHTAENQINWMHAALEQLDLEDVVYVGQDWGGIVGMGIFTRSPDLLSGAVMLNTGIHAPTQSGSLSAAHDLARTPIVGELMLEVIVSIFDRLSEAQGDPASMPQEVADLYGRPLRESGNRKAPLALMRAVPTGPEHPTAAQLRMIEDYIETIDIPVEIVWGMNDPILTRLLPNMEAIFPNAPVTRTQGGHFLQEEVPEEIAAAIIRVVEQVDGDDSASAAATGE</sequence>
<dbReference type="PRINTS" id="PR00412">
    <property type="entry name" value="EPOXHYDRLASE"/>
</dbReference>
<evidence type="ECO:0000313" key="3">
    <source>
        <dbReference type="Proteomes" id="UP001595379"/>
    </source>
</evidence>
<dbReference type="RefSeq" id="WP_343163243.1">
    <property type="nucleotide sequence ID" value="NZ_JBHRSV010000028.1"/>
</dbReference>
<dbReference type="Proteomes" id="UP001595379">
    <property type="component" value="Unassembled WGS sequence"/>
</dbReference>
<dbReference type="Pfam" id="PF00561">
    <property type="entry name" value="Abhydrolase_1"/>
    <property type="match status" value="1"/>
</dbReference>
<keyword evidence="3" id="KW-1185">Reference proteome</keyword>
<dbReference type="GO" id="GO:0016787">
    <property type="term" value="F:hydrolase activity"/>
    <property type="evidence" value="ECO:0007669"/>
    <property type="project" value="UniProtKB-KW"/>
</dbReference>
<dbReference type="PANTHER" id="PTHR43798:SF24">
    <property type="entry name" value="CIS-3-ALKYL-4-ALKYLOXETAN-2-ONE DECARBOXYLASE"/>
    <property type="match status" value="1"/>
</dbReference>
<evidence type="ECO:0000313" key="2">
    <source>
        <dbReference type="EMBL" id="MFC2927255.1"/>
    </source>
</evidence>
<dbReference type="InterPro" id="IPR000073">
    <property type="entry name" value="AB_hydrolase_1"/>
</dbReference>
<gene>
    <name evidence="2" type="ORF">ACFOOR_14200</name>
</gene>
<dbReference type="InterPro" id="IPR029058">
    <property type="entry name" value="AB_hydrolase_fold"/>
</dbReference>
<reference evidence="3" key="1">
    <citation type="journal article" date="2019" name="Int. J. Syst. Evol. Microbiol.">
        <title>The Global Catalogue of Microorganisms (GCM) 10K type strain sequencing project: providing services to taxonomists for standard genome sequencing and annotation.</title>
        <authorList>
            <consortium name="The Broad Institute Genomics Platform"/>
            <consortium name="The Broad Institute Genome Sequencing Center for Infectious Disease"/>
            <person name="Wu L."/>
            <person name="Ma J."/>
        </authorList>
    </citation>
    <scope>NUCLEOTIDE SEQUENCE [LARGE SCALE GENOMIC DNA]</scope>
    <source>
        <strain evidence="3">KCTC 52487</strain>
    </source>
</reference>
<comment type="caution">
    <text evidence="2">The sequence shown here is derived from an EMBL/GenBank/DDBJ whole genome shotgun (WGS) entry which is preliminary data.</text>
</comment>
<evidence type="ECO:0000259" key="1">
    <source>
        <dbReference type="Pfam" id="PF00561"/>
    </source>
</evidence>
<dbReference type="EMBL" id="JBHRSV010000028">
    <property type="protein sequence ID" value="MFC2927255.1"/>
    <property type="molecule type" value="Genomic_DNA"/>
</dbReference>
<name>A0ABV7A0T8_9PROT</name>
<protein>
    <submittedName>
        <fullName evidence="2">Alpha/beta fold hydrolase</fullName>
    </submittedName>
</protein>
<dbReference type="PRINTS" id="PR00111">
    <property type="entry name" value="ABHYDROLASE"/>
</dbReference>
<accession>A0ABV7A0T8</accession>
<feature type="domain" description="AB hydrolase-1" evidence="1">
    <location>
        <begin position="85"/>
        <end position="188"/>
    </location>
</feature>
<keyword evidence="2" id="KW-0378">Hydrolase</keyword>
<dbReference type="PANTHER" id="PTHR43798">
    <property type="entry name" value="MONOACYLGLYCEROL LIPASE"/>
    <property type="match status" value="1"/>
</dbReference>